<dbReference type="InterPro" id="IPR013249">
    <property type="entry name" value="RNA_pol_sigma70_r4_t2"/>
</dbReference>
<dbReference type="InterPro" id="IPR039425">
    <property type="entry name" value="RNA_pol_sigma-70-like"/>
</dbReference>
<gene>
    <name evidence="6" type="ORF">C1280_08150</name>
</gene>
<keyword evidence="2" id="KW-0731">Sigma factor</keyword>
<dbReference type="KEGG" id="gog:C1280_08150"/>
<protein>
    <submittedName>
        <fullName evidence="6">Sigma-70 family RNA polymerase sigma factor</fullName>
    </submittedName>
</protein>
<evidence type="ECO:0000259" key="5">
    <source>
        <dbReference type="Pfam" id="PF08281"/>
    </source>
</evidence>
<keyword evidence="1" id="KW-0805">Transcription regulation</keyword>
<dbReference type="SUPFAM" id="SSF88659">
    <property type="entry name" value="Sigma3 and sigma4 domains of RNA polymerase sigma factors"/>
    <property type="match status" value="1"/>
</dbReference>
<evidence type="ECO:0000313" key="7">
    <source>
        <dbReference type="Proteomes" id="UP000245802"/>
    </source>
</evidence>
<organism evidence="6 7">
    <name type="scientific">Gemmata obscuriglobus</name>
    <dbReference type="NCBI Taxonomy" id="114"/>
    <lineage>
        <taxon>Bacteria</taxon>
        <taxon>Pseudomonadati</taxon>
        <taxon>Planctomycetota</taxon>
        <taxon>Planctomycetia</taxon>
        <taxon>Gemmatales</taxon>
        <taxon>Gemmataceae</taxon>
        <taxon>Gemmata</taxon>
    </lineage>
</organism>
<dbReference type="InterPro" id="IPR013324">
    <property type="entry name" value="RNA_pol_sigma_r3/r4-like"/>
</dbReference>
<evidence type="ECO:0000256" key="1">
    <source>
        <dbReference type="ARBA" id="ARBA00023015"/>
    </source>
</evidence>
<dbReference type="PANTHER" id="PTHR43133">
    <property type="entry name" value="RNA POLYMERASE ECF-TYPE SIGMA FACTO"/>
    <property type="match status" value="1"/>
</dbReference>
<evidence type="ECO:0000256" key="2">
    <source>
        <dbReference type="ARBA" id="ARBA00023082"/>
    </source>
</evidence>
<evidence type="ECO:0000256" key="3">
    <source>
        <dbReference type="ARBA" id="ARBA00023125"/>
    </source>
</evidence>
<dbReference type="GO" id="GO:0016987">
    <property type="term" value="F:sigma factor activity"/>
    <property type="evidence" value="ECO:0007669"/>
    <property type="project" value="UniProtKB-KW"/>
</dbReference>
<dbReference type="Proteomes" id="UP000245802">
    <property type="component" value="Chromosome"/>
</dbReference>
<keyword evidence="4" id="KW-0804">Transcription</keyword>
<name>A0A2Z3H5T4_9BACT</name>
<dbReference type="InterPro" id="IPR036388">
    <property type="entry name" value="WH-like_DNA-bd_sf"/>
</dbReference>
<evidence type="ECO:0000313" key="6">
    <source>
        <dbReference type="EMBL" id="AWM36994.1"/>
    </source>
</evidence>
<dbReference type="AlphaFoldDB" id="A0A2Z3H5T4"/>
<dbReference type="GO" id="GO:0003677">
    <property type="term" value="F:DNA binding"/>
    <property type="evidence" value="ECO:0007669"/>
    <property type="project" value="UniProtKB-KW"/>
</dbReference>
<sequence>MPVPLGAYIPLRSFPMEESNSLPELLRSMGRIALPFHDKEDAAQDAEVAFLMYEGEPLDNTLAWKVTAARRRAFKIARKKRACDTCDLSGAEMAETNSAREVEQRDCARAVREAVAALPEDLRVVVVICYLEEKTGIEAACACRVQPSTVCRRLQQALEMLRSTMIARGLGPS</sequence>
<reference evidence="6 7" key="1">
    <citation type="submission" date="2018-01" db="EMBL/GenBank/DDBJ databases">
        <title>G. obscuriglobus.</title>
        <authorList>
            <person name="Franke J."/>
            <person name="Blomberg W."/>
            <person name="Selmecki A."/>
        </authorList>
    </citation>
    <scope>NUCLEOTIDE SEQUENCE [LARGE SCALE GENOMIC DNA]</scope>
    <source>
        <strain evidence="6 7">DSM 5831</strain>
    </source>
</reference>
<dbReference type="Gene3D" id="1.10.10.10">
    <property type="entry name" value="Winged helix-like DNA-binding domain superfamily/Winged helix DNA-binding domain"/>
    <property type="match status" value="1"/>
</dbReference>
<dbReference type="GO" id="GO:0006352">
    <property type="term" value="P:DNA-templated transcription initiation"/>
    <property type="evidence" value="ECO:0007669"/>
    <property type="project" value="InterPro"/>
</dbReference>
<feature type="domain" description="RNA polymerase sigma factor 70 region 4 type 2" evidence="5">
    <location>
        <begin position="109"/>
        <end position="161"/>
    </location>
</feature>
<dbReference type="Pfam" id="PF08281">
    <property type="entry name" value="Sigma70_r4_2"/>
    <property type="match status" value="1"/>
</dbReference>
<dbReference type="PANTHER" id="PTHR43133:SF8">
    <property type="entry name" value="RNA POLYMERASE SIGMA FACTOR HI_1459-RELATED"/>
    <property type="match status" value="1"/>
</dbReference>
<dbReference type="EMBL" id="CP025958">
    <property type="protein sequence ID" value="AWM36994.1"/>
    <property type="molecule type" value="Genomic_DNA"/>
</dbReference>
<proteinExistence type="predicted"/>
<keyword evidence="3" id="KW-0238">DNA-binding</keyword>
<keyword evidence="7" id="KW-1185">Reference proteome</keyword>
<evidence type="ECO:0000256" key="4">
    <source>
        <dbReference type="ARBA" id="ARBA00023163"/>
    </source>
</evidence>
<accession>A0A2Z3H5T4</accession>